<reference evidence="1 2" key="1">
    <citation type="journal article" date="2018" name="Front. Plant Sci.">
        <title>Red Clover (Trifolium pratense) and Zigzag Clover (T. medium) - A Picture of Genomic Similarities and Differences.</title>
        <authorList>
            <person name="Dluhosova J."/>
            <person name="Istvanek J."/>
            <person name="Nedelnik J."/>
            <person name="Repkova J."/>
        </authorList>
    </citation>
    <scope>NUCLEOTIDE SEQUENCE [LARGE SCALE GENOMIC DNA]</scope>
    <source>
        <strain evidence="2">cv. 10/8</strain>
        <tissue evidence="1">Leaf</tissue>
    </source>
</reference>
<keyword evidence="2" id="KW-1185">Reference proteome</keyword>
<evidence type="ECO:0000313" key="2">
    <source>
        <dbReference type="Proteomes" id="UP000265520"/>
    </source>
</evidence>
<dbReference type="Proteomes" id="UP000265520">
    <property type="component" value="Unassembled WGS sequence"/>
</dbReference>
<name>A0A392PN46_9FABA</name>
<dbReference type="EMBL" id="LXQA010087287">
    <property type="protein sequence ID" value="MCI13202.1"/>
    <property type="molecule type" value="Genomic_DNA"/>
</dbReference>
<proteinExistence type="predicted"/>
<evidence type="ECO:0000313" key="1">
    <source>
        <dbReference type="EMBL" id="MCI13202.1"/>
    </source>
</evidence>
<accession>A0A392PN46</accession>
<dbReference type="AlphaFoldDB" id="A0A392PN46"/>
<comment type="caution">
    <text evidence="1">The sequence shown here is derived from an EMBL/GenBank/DDBJ whole genome shotgun (WGS) entry which is preliminary data.</text>
</comment>
<organism evidence="1 2">
    <name type="scientific">Trifolium medium</name>
    <dbReference type="NCBI Taxonomy" id="97028"/>
    <lineage>
        <taxon>Eukaryota</taxon>
        <taxon>Viridiplantae</taxon>
        <taxon>Streptophyta</taxon>
        <taxon>Embryophyta</taxon>
        <taxon>Tracheophyta</taxon>
        <taxon>Spermatophyta</taxon>
        <taxon>Magnoliopsida</taxon>
        <taxon>eudicotyledons</taxon>
        <taxon>Gunneridae</taxon>
        <taxon>Pentapetalae</taxon>
        <taxon>rosids</taxon>
        <taxon>fabids</taxon>
        <taxon>Fabales</taxon>
        <taxon>Fabaceae</taxon>
        <taxon>Papilionoideae</taxon>
        <taxon>50 kb inversion clade</taxon>
        <taxon>NPAAA clade</taxon>
        <taxon>Hologalegina</taxon>
        <taxon>IRL clade</taxon>
        <taxon>Trifolieae</taxon>
        <taxon>Trifolium</taxon>
    </lineage>
</organism>
<sequence length="89" mass="9771">MCCGEVVVVSLYLVDLYHVSVDGLEAIFELRLICLVSSDISMGRVDVLSGGLEADECLSKNEIRIRPLLDSVCFDIFIGVPLIYGTFVL</sequence>
<protein>
    <submittedName>
        <fullName evidence="1">Uncharacterized protein</fullName>
    </submittedName>
</protein>